<dbReference type="HAMAP" id="MF_00009">
    <property type="entry name" value="Endoribonucl_YbeY"/>
    <property type="match status" value="1"/>
</dbReference>
<keyword evidence="6 7" id="KW-0862">Zinc</keyword>
<keyword evidence="5 7" id="KW-0378">Hydrolase</keyword>
<gene>
    <name evidence="7" type="primary">ybeY</name>
    <name evidence="8" type="ORF">FHS50_000257</name>
</gene>
<evidence type="ECO:0000256" key="6">
    <source>
        <dbReference type="ARBA" id="ARBA00022833"/>
    </source>
</evidence>
<dbReference type="PROSITE" id="PS01306">
    <property type="entry name" value="UPF0054"/>
    <property type="match status" value="1"/>
</dbReference>
<sequence>MTIELALDTDPEWDSSGGPWADIARRAVVAALRESEYEAIITSPREVELSIRLSSDEEVRALNAQWRNKDRPTNVLSFPMIDREQLADAADEGPMLLLGDMILAFETCKREAAEKGVTFTEHATHLMVHGMLHLMGHDHMDEEEAADMEAREVKALERLDIANPYTLTAEAH</sequence>
<dbReference type="PANTHER" id="PTHR46986">
    <property type="entry name" value="ENDORIBONUCLEASE YBEY, CHLOROPLASTIC"/>
    <property type="match status" value="1"/>
</dbReference>
<feature type="binding site" evidence="7">
    <location>
        <position position="139"/>
    </location>
    <ligand>
        <name>Zn(2+)</name>
        <dbReference type="ChEBI" id="CHEBI:29105"/>
        <note>catalytic</note>
    </ligand>
</feature>
<comment type="cofactor">
    <cofactor evidence="7">
        <name>Zn(2+)</name>
        <dbReference type="ChEBI" id="CHEBI:29105"/>
    </cofactor>
    <text evidence="7">Binds 1 zinc ion.</text>
</comment>
<evidence type="ECO:0000313" key="9">
    <source>
        <dbReference type="Proteomes" id="UP000578569"/>
    </source>
</evidence>
<dbReference type="InterPro" id="IPR023091">
    <property type="entry name" value="MetalPrtase_cat_dom_sf_prd"/>
</dbReference>
<evidence type="ECO:0000256" key="4">
    <source>
        <dbReference type="ARBA" id="ARBA00022759"/>
    </source>
</evidence>
<dbReference type="Pfam" id="PF02130">
    <property type="entry name" value="YbeY"/>
    <property type="match status" value="1"/>
</dbReference>
<keyword evidence="7" id="KW-0690">Ribosome biogenesis</keyword>
<dbReference type="AlphaFoldDB" id="A0A839Z3R6"/>
<dbReference type="RefSeq" id="WP_183932544.1">
    <property type="nucleotide sequence ID" value="NZ_JACICF010000001.1"/>
</dbReference>
<evidence type="ECO:0000313" key="8">
    <source>
        <dbReference type="EMBL" id="MBB3763234.1"/>
    </source>
</evidence>
<accession>A0A839Z3R6</accession>
<comment type="similarity">
    <text evidence="1 7">Belongs to the endoribonuclease YbeY family.</text>
</comment>
<feature type="binding site" evidence="7">
    <location>
        <position position="129"/>
    </location>
    <ligand>
        <name>Zn(2+)</name>
        <dbReference type="ChEBI" id="CHEBI:29105"/>
        <note>catalytic</note>
    </ligand>
</feature>
<dbReference type="Proteomes" id="UP000578569">
    <property type="component" value="Unassembled WGS sequence"/>
</dbReference>
<organism evidence="8 9">
    <name type="scientific">Sphingomicrobium lutaoense</name>
    <dbReference type="NCBI Taxonomy" id="515949"/>
    <lineage>
        <taxon>Bacteria</taxon>
        <taxon>Pseudomonadati</taxon>
        <taxon>Pseudomonadota</taxon>
        <taxon>Alphaproteobacteria</taxon>
        <taxon>Sphingomonadales</taxon>
        <taxon>Sphingomonadaceae</taxon>
        <taxon>Sphingomicrobium</taxon>
    </lineage>
</organism>
<dbReference type="EMBL" id="JACICF010000001">
    <property type="protein sequence ID" value="MBB3763234.1"/>
    <property type="molecule type" value="Genomic_DNA"/>
</dbReference>
<dbReference type="Gene3D" id="3.40.390.30">
    <property type="entry name" value="Metalloproteases ('zincins'), catalytic domain"/>
    <property type="match status" value="1"/>
</dbReference>
<comment type="subcellular location">
    <subcellularLocation>
        <location evidence="7">Cytoplasm</location>
    </subcellularLocation>
</comment>
<feature type="binding site" evidence="7">
    <location>
        <position position="133"/>
    </location>
    <ligand>
        <name>Zn(2+)</name>
        <dbReference type="ChEBI" id="CHEBI:29105"/>
        <note>catalytic</note>
    </ligand>
</feature>
<dbReference type="SUPFAM" id="SSF55486">
    <property type="entry name" value="Metalloproteases ('zincins'), catalytic domain"/>
    <property type="match status" value="1"/>
</dbReference>
<keyword evidence="7" id="KW-0698">rRNA processing</keyword>
<evidence type="ECO:0000256" key="7">
    <source>
        <dbReference type="HAMAP-Rule" id="MF_00009"/>
    </source>
</evidence>
<name>A0A839Z3R6_9SPHN</name>
<evidence type="ECO:0000256" key="5">
    <source>
        <dbReference type="ARBA" id="ARBA00022801"/>
    </source>
</evidence>
<dbReference type="GO" id="GO:0006364">
    <property type="term" value="P:rRNA processing"/>
    <property type="evidence" value="ECO:0007669"/>
    <property type="project" value="UniProtKB-UniRule"/>
</dbReference>
<keyword evidence="4 7" id="KW-0255">Endonuclease</keyword>
<keyword evidence="7" id="KW-0963">Cytoplasm</keyword>
<comment type="function">
    <text evidence="7">Single strand-specific metallo-endoribonuclease involved in late-stage 70S ribosome quality control and in maturation of the 3' terminus of the 16S rRNA.</text>
</comment>
<dbReference type="GO" id="GO:0004222">
    <property type="term" value="F:metalloendopeptidase activity"/>
    <property type="evidence" value="ECO:0007669"/>
    <property type="project" value="InterPro"/>
</dbReference>
<dbReference type="InterPro" id="IPR002036">
    <property type="entry name" value="YbeY"/>
</dbReference>
<proteinExistence type="inferred from homology"/>
<keyword evidence="2 7" id="KW-0540">Nuclease</keyword>
<evidence type="ECO:0000256" key="3">
    <source>
        <dbReference type="ARBA" id="ARBA00022723"/>
    </source>
</evidence>
<dbReference type="EC" id="3.1.-.-" evidence="7"/>
<evidence type="ECO:0000256" key="2">
    <source>
        <dbReference type="ARBA" id="ARBA00022722"/>
    </source>
</evidence>
<dbReference type="GO" id="GO:0005737">
    <property type="term" value="C:cytoplasm"/>
    <property type="evidence" value="ECO:0007669"/>
    <property type="project" value="UniProtKB-SubCell"/>
</dbReference>
<dbReference type="NCBIfam" id="TIGR00043">
    <property type="entry name" value="rRNA maturation RNase YbeY"/>
    <property type="match status" value="1"/>
</dbReference>
<reference evidence="8 9" key="1">
    <citation type="submission" date="2020-08" db="EMBL/GenBank/DDBJ databases">
        <title>Genomic Encyclopedia of Type Strains, Phase IV (KMG-IV): sequencing the most valuable type-strain genomes for metagenomic binning, comparative biology and taxonomic classification.</title>
        <authorList>
            <person name="Goeker M."/>
        </authorList>
    </citation>
    <scope>NUCLEOTIDE SEQUENCE [LARGE SCALE GENOMIC DNA]</scope>
    <source>
        <strain evidence="8 9">DSM 24194</strain>
    </source>
</reference>
<protein>
    <recommendedName>
        <fullName evidence="7">Endoribonuclease YbeY</fullName>
        <ecNumber evidence="7">3.1.-.-</ecNumber>
    </recommendedName>
</protein>
<keyword evidence="9" id="KW-1185">Reference proteome</keyword>
<dbReference type="GO" id="GO:0008270">
    <property type="term" value="F:zinc ion binding"/>
    <property type="evidence" value="ECO:0007669"/>
    <property type="project" value="UniProtKB-UniRule"/>
</dbReference>
<comment type="caution">
    <text evidence="8">The sequence shown here is derived from an EMBL/GenBank/DDBJ whole genome shotgun (WGS) entry which is preliminary data.</text>
</comment>
<dbReference type="PANTHER" id="PTHR46986:SF1">
    <property type="entry name" value="ENDORIBONUCLEASE YBEY, CHLOROPLASTIC"/>
    <property type="match status" value="1"/>
</dbReference>
<evidence type="ECO:0000256" key="1">
    <source>
        <dbReference type="ARBA" id="ARBA00010875"/>
    </source>
</evidence>
<dbReference type="InterPro" id="IPR020549">
    <property type="entry name" value="YbeY_CS"/>
</dbReference>
<keyword evidence="3 7" id="KW-0479">Metal-binding</keyword>
<dbReference type="GO" id="GO:0004521">
    <property type="term" value="F:RNA endonuclease activity"/>
    <property type="evidence" value="ECO:0007669"/>
    <property type="project" value="UniProtKB-UniRule"/>
</dbReference>